<evidence type="ECO:0000256" key="1">
    <source>
        <dbReference type="SAM" id="Phobius"/>
    </source>
</evidence>
<sequence>MKISSISLELASGQTQDFGAVTCSSHLKQQLNLVMQTVVFEEEESEVGIGAAEVIQASSSALTMPMIVVRAKVRQREITFTYDLLSEEEGLLALYYTNDKGRIKRQKEFGFVSFDELVGHLQRLLSQSENTFIEYYFPKQTSFSQVIKYASIVYICAACFGLVSFVFMSDLIWRNDFFQSAFFASGITYVISLPILLFKAFSDEARQRAAQIGQSVSKQVIAILVGNIILSCAVVAGGSKLLHLLTAKPIAMSVAFSDKRQDYWGKSCKGGVNIEHFFGAVCLENKAYWKVIRPGMQAVIQGESSAVAFDIKAIELE</sequence>
<name>A0A9X1ZL37_9GAMM</name>
<evidence type="ECO:0000313" key="2">
    <source>
        <dbReference type="EMBL" id="MCL1139828.1"/>
    </source>
</evidence>
<keyword evidence="1" id="KW-1133">Transmembrane helix</keyword>
<accession>A0A9X1ZL37</accession>
<keyword evidence="3" id="KW-1185">Reference proteome</keyword>
<comment type="caution">
    <text evidence="2">The sequence shown here is derived from an EMBL/GenBank/DDBJ whole genome shotgun (WGS) entry which is preliminary data.</text>
</comment>
<gene>
    <name evidence="2" type="ORF">L2740_14870</name>
</gene>
<feature type="transmembrane region" description="Helical" evidence="1">
    <location>
        <begin position="219"/>
        <end position="238"/>
    </location>
</feature>
<dbReference type="AlphaFoldDB" id="A0A9X1ZL37"/>
<feature type="transmembrane region" description="Helical" evidence="1">
    <location>
        <begin position="146"/>
        <end position="168"/>
    </location>
</feature>
<reference evidence="2" key="1">
    <citation type="submission" date="2022-01" db="EMBL/GenBank/DDBJ databases">
        <title>Whole genome-based taxonomy of the Shewanellaceae.</title>
        <authorList>
            <person name="Martin-Rodriguez A.J."/>
        </authorList>
    </citation>
    <scope>NUCLEOTIDE SEQUENCE</scope>
    <source>
        <strain evidence="2">KCTC 23973</strain>
    </source>
</reference>
<proteinExistence type="predicted"/>
<dbReference type="RefSeq" id="WP_248950920.1">
    <property type="nucleotide sequence ID" value="NZ_JAKILB010000009.1"/>
</dbReference>
<organism evidence="2 3">
    <name type="scientific">Shewanella pneumatophori</name>
    <dbReference type="NCBI Taxonomy" id="314092"/>
    <lineage>
        <taxon>Bacteria</taxon>
        <taxon>Pseudomonadati</taxon>
        <taxon>Pseudomonadota</taxon>
        <taxon>Gammaproteobacteria</taxon>
        <taxon>Alteromonadales</taxon>
        <taxon>Shewanellaceae</taxon>
        <taxon>Shewanella</taxon>
    </lineage>
</organism>
<dbReference type="Proteomes" id="UP001139293">
    <property type="component" value="Unassembled WGS sequence"/>
</dbReference>
<feature type="transmembrane region" description="Helical" evidence="1">
    <location>
        <begin position="180"/>
        <end position="198"/>
    </location>
</feature>
<protein>
    <submittedName>
        <fullName evidence="2">Uncharacterized protein</fullName>
    </submittedName>
</protein>
<keyword evidence="1" id="KW-0472">Membrane</keyword>
<dbReference type="EMBL" id="JAKILB010000009">
    <property type="protein sequence ID" value="MCL1139828.1"/>
    <property type="molecule type" value="Genomic_DNA"/>
</dbReference>
<keyword evidence="1" id="KW-0812">Transmembrane</keyword>
<evidence type="ECO:0000313" key="3">
    <source>
        <dbReference type="Proteomes" id="UP001139293"/>
    </source>
</evidence>